<dbReference type="Proteomes" id="UP000182944">
    <property type="component" value="Unassembled WGS sequence"/>
</dbReference>
<dbReference type="STRING" id="1545044.SAMN05444276_101278"/>
<sequence length="104" mass="10993">MTDVTITREDGGPGGRYVARIEGLDAEGELTFTRQGEGLISADHTGVPDAMGGRGVGKALVQALVADARASGERIVPLCSFVRAEAERHPEWADVFADPGDDRQ</sequence>
<dbReference type="OrthoDB" id="9800945at2"/>
<dbReference type="PANTHER" id="PTHR31435:SF10">
    <property type="entry name" value="BSR4717 PROTEIN"/>
    <property type="match status" value="1"/>
</dbReference>
<organism evidence="1 2">
    <name type="scientific">Paracoccus sanguinis</name>
    <dbReference type="NCBI Taxonomy" id="1545044"/>
    <lineage>
        <taxon>Bacteria</taxon>
        <taxon>Pseudomonadati</taxon>
        <taxon>Pseudomonadota</taxon>
        <taxon>Alphaproteobacteria</taxon>
        <taxon>Rhodobacterales</taxon>
        <taxon>Paracoccaceae</taxon>
        <taxon>Paracoccus</taxon>
    </lineage>
</organism>
<dbReference type="InterPro" id="IPR016181">
    <property type="entry name" value="Acyl_CoA_acyltransferase"/>
</dbReference>
<dbReference type="AlphaFoldDB" id="A0A1H2RAW7"/>
<dbReference type="InterPro" id="IPR031165">
    <property type="entry name" value="GNAT_YJDJ"/>
</dbReference>
<dbReference type="Pfam" id="PF14542">
    <property type="entry name" value="Acetyltransf_CG"/>
    <property type="match status" value="1"/>
</dbReference>
<reference evidence="2" key="1">
    <citation type="submission" date="2016-10" db="EMBL/GenBank/DDBJ databases">
        <authorList>
            <person name="Varghese N."/>
            <person name="Submissions S."/>
        </authorList>
    </citation>
    <scope>NUCLEOTIDE SEQUENCE [LARGE SCALE GENOMIC DNA]</scope>
    <source>
        <strain evidence="2">DSM 29303</strain>
    </source>
</reference>
<protein>
    <submittedName>
        <fullName evidence="1">Uncharacterized protein</fullName>
    </submittedName>
</protein>
<dbReference type="PANTHER" id="PTHR31435">
    <property type="entry name" value="PROTEIN NATD1"/>
    <property type="match status" value="1"/>
</dbReference>
<accession>A0A1H2RAW7</accession>
<dbReference type="Gene3D" id="3.40.630.30">
    <property type="match status" value="1"/>
</dbReference>
<name>A0A1H2RAW7_9RHOB</name>
<dbReference type="PROSITE" id="PS51729">
    <property type="entry name" value="GNAT_YJDJ"/>
    <property type="match status" value="1"/>
</dbReference>
<evidence type="ECO:0000313" key="1">
    <source>
        <dbReference type="EMBL" id="SDW16521.1"/>
    </source>
</evidence>
<evidence type="ECO:0000313" key="2">
    <source>
        <dbReference type="Proteomes" id="UP000182944"/>
    </source>
</evidence>
<keyword evidence="2" id="KW-1185">Reference proteome</keyword>
<dbReference type="InterPro" id="IPR045057">
    <property type="entry name" value="Gcn5-rel_NAT"/>
</dbReference>
<proteinExistence type="predicted"/>
<dbReference type="EMBL" id="FNNA01000001">
    <property type="protein sequence ID" value="SDW16521.1"/>
    <property type="molecule type" value="Genomic_DNA"/>
</dbReference>
<dbReference type="RefSeq" id="WP_036730982.1">
    <property type="nucleotide sequence ID" value="NZ_CP051542.1"/>
</dbReference>
<gene>
    <name evidence="1" type="ORF">SAMN05444276_101278</name>
</gene>
<dbReference type="SUPFAM" id="SSF55729">
    <property type="entry name" value="Acyl-CoA N-acyltransferases (Nat)"/>
    <property type="match status" value="1"/>
</dbReference>